<feature type="compositionally biased region" description="Low complexity" evidence="6">
    <location>
        <begin position="29"/>
        <end position="39"/>
    </location>
</feature>
<dbReference type="SUPFAM" id="SSF52540">
    <property type="entry name" value="P-loop containing nucleoside triphosphate hydrolases"/>
    <property type="match status" value="1"/>
</dbReference>
<proteinExistence type="inferred from homology"/>
<dbReference type="GO" id="GO:0005524">
    <property type="term" value="F:ATP binding"/>
    <property type="evidence" value="ECO:0007669"/>
    <property type="project" value="UniProtKB-UniRule"/>
</dbReference>
<feature type="compositionally biased region" description="Basic and acidic residues" evidence="6">
    <location>
        <begin position="112"/>
        <end position="126"/>
    </location>
</feature>
<dbReference type="AlphaFoldDB" id="A0A8S1ZEM1"/>
<keyword evidence="3 5" id="KW-0067">ATP-binding</keyword>
<evidence type="ECO:0000256" key="2">
    <source>
        <dbReference type="ARBA" id="ARBA00022741"/>
    </source>
</evidence>
<evidence type="ECO:0000313" key="9">
    <source>
        <dbReference type="Proteomes" id="UP000682877"/>
    </source>
</evidence>
<evidence type="ECO:0000256" key="5">
    <source>
        <dbReference type="PROSITE-ProRule" id="PRU00283"/>
    </source>
</evidence>
<dbReference type="InterPro" id="IPR027417">
    <property type="entry name" value="P-loop_NTPase"/>
</dbReference>
<dbReference type="PROSITE" id="PS00411">
    <property type="entry name" value="KINESIN_MOTOR_1"/>
    <property type="match status" value="1"/>
</dbReference>
<keyword evidence="1" id="KW-0493">Microtubule</keyword>
<dbReference type="EMBL" id="LR999451">
    <property type="protein sequence ID" value="CAE5958010.1"/>
    <property type="molecule type" value="Genomic_DNA"/>
</dbReference>
<dbReference type="InterPro" id="IPR001752">
    <property type="entry name" value="Kinesin_motor_dom"/>
</dbReference>
<dbReference type="GO" id="GO:0003777">
    <property type="term" value="F:microtubule motor activity"/>
    <property type="evidence" value="ECO:0007669"/>
    <property type="project" value="InterPro"/>
</dbReference>
<dbReference type="GO" id="GO:0007018">
    <property type="term" value="P:microtubule-based movement"/>
    <property type="evidence" value="ECO:0007669"/>
    <property type="project" value="InterPro"/>
</dbReference>
<protein>
    <recommendedName>
        <fullName evidence="7">Kinesin motor domain-containing protein</fullName>
    </recommendedName>
</protein>
<feature type="region of interest" description="Disordered" evidence="6">
    <location>
        <begin position="907"/>
        <end position="947"/>
    </location>
</feature>
<evidence type="ECO:0000259" key="7">
    <source>
        <dbReference type="PROSITE" id="PS50067"/>
    </source>
</evidence>
<evidence type="ECO:0000256" key="4">
    <source>
        <dbReference type="ARBA" id="ARBA00023175"/>
    </source>
</evidence>
<dbReference type="GO" id="GO:0005634">
    <property type="term" value="C:nucleus"/>
    <property type="evidence" value="ECO:0007669"/>
    <property type="project" value="TreeGrafter"/>
</dbReference>
<sequence length="1001" mass="111757">MEDKQKSLSPPPCPSTVTVRRNPSRRARATPYTTATKPPLSSSASAITHDVPTFPIDEILSIQIPQSEPKQSIPESLKIFLRIKPLRSFTKVTTTKARPRNVWPQNPSKKNNAKENRNPEITKKVKKKDEEACITLNDPYSVTLTPPQSLQELKRSKTEVYEGFSHVFPADCSQNDVYDKMVQPLLEDFMKGKSGMLAALGPSGSGKTHTVFGTLKDPGIVPITLRRIFKKSDESSSGPLRTFNLSIFEICSERGKGEKAYDLLGGESSELSVQQSTIRGLKEVPIQNLEEAESLIGQAMLKRATATTNSNSQSSRSQCIINIRASCNGFSNETKMQSSDAMLTIVDLAGAEREKRTGNQGERLVESNFINNTSMVFGQCLRSLLEYQKNRKKGLQKHHQNSLLTRYLRDYLEGKKRMALILTVKAGEEDYLDTSYLLRQASPYMKIKFDDTEEPCNKRQLKTFPRAEKNKKIKLSAPKTSQIEEISHGERCQISQEVNLQGKKADPTDISSPRLEHVAQDKNEREHIIMRNFSKVLWNVLKQYNEKLKVAESEICTLKDSLRREQLKSLGLETELISLKSSYLAEPCIPEVEAIVHAKEHFEVDASLTNVVRNVDDDSCNLIKARRETGAEESSESPVPNVVRNVDDDSCNLIKARRETGAEESSESPVPNVVRNVDDDSCNLIKARREAGAEESSESPVSNVVRNVDDDSCNLVKARREAGAEESSESSVPIVRNVDVDSCNLIKPRGEASAEESSESPVPSKNIVPGCYVVVKDAELVRCHLSSTNDAEPRQSVNSEENVGIPFATTHVEAEVTDFPRDQAIQNQDDPTPSPEQVEVSQDCINSRMSNVQTKSAISRRFPDSEKQERNRRLLPVSSRSLTEEMNDLDIKENQIEKPQVKTAKTRVQKKAESFQGQEIEVPAREADPASTKKQRNGQKPKRRLQPASSVLLTREINTLEIEDDIAELKGTRGGKKTTVSQPRSQGSVTLLRLLTNNLHL</sequence>
<dbReference type="InterPro" id="IPR036961">
    <property type="entry name" value="Kinesin_motor_dom_sf"/>
</dbReference>
<feature type="binding site" evidence="5">
    <location>
        <begin position="201"/>
        <end position="208"/>
    </location>
    <ligand>
        <name>ATP</name>
        <dbReference type="ChEBI" id="CHEBI:30616"/>
    </ligand>
</feature>
<feature type="compositionally biased region" description="Basic and acidic residues" evidence="6">
    <location>
        <begin position="861"/>
        <end position="872"/>
    </location>
</feature>
<feature type="region of interest" description="Disordered" evidence="6">
    <location>
        <begin position="626"/>
        <end position="645"/>
    </location>
</feature>
<dbReference type="PANTHER" id="PTHR24115">
    <property type="entry name" value="KINESIN-RELATED"/>
    <property type="match status" value="1"/>
</dbReference>
<dbReference type="GO" id="GO:0005871">
    <property type="term" value="C:kinesin complex"/>
    <property type="evidence" value="ECO:0007669"/>
    <property type="project" value="TreeGrafter"/>
</dbReference>
<feature type="compositionally biased region" description="Basic residues" evidence="6">
    <location>
        <begin position="933"/>
        <end position="945"/>
    </location>
</feature>
<evidence type="ECO:0000256" key="1">
    <source>
        <dbReference type="ARBA" id="ARBA00022701"/>
    </source>
</evidence>
<accession>A0A8S1ZEM1</accession>
<dbReference type="Gene3D" id="3.40.850.10">
    <property type="entry name" value="Kinesin motor domain"/>
    <property type="match status" value="1"/>
</dbReference>
<feature type="region of interest" description="Disordered" evidence="6">
    <location>
        <begin position="849"/>
        <end position="881"/>
    </location>
</feature>
<feature type="region of interest" description="Disordered" evidence="6">
    <location>
        <begin position="96"/>
        <end position="126"/>
    </location>
</feature>
<dbReference type="SMART" id="SM00129">
    <property type="entry name" value="KISc"/>
    <property type="match status" value="1"/>
</dbReference>
<comment type="similarity">
    <text evidence="5">Belongs to the TRAFAC class myosin-kinesin ATPase superfamily. Kinesin family.</text>
</comment>
<dbReference type="InterPro" id="IPR027640">
    <property type="entry name" value="Kinesin-like_fam"/>
</dbReference>
<dbReference type="GO" id="GO:0016887">
    <property type="term" value="F:ATP hydrolysis activity"/>
    <property type="evidence" value="ECO:0007669"/>
    <property type="project" value="TreeGrafter"/>
</dbReference>
<dbReference type="Pfam" id="PF00225">
    <property type="entry name" value="Kinesin"/>
    <property type="match status" value="1"/>
</dbReference>
<name>A0A8S1ZEM1_ARAAE</name>
<dbReference type="InterPro" id="IPR019821">
    <property type="entry name" value="Kinesin_motor_CS"/>
</dbReference>
<feature type="domain" description="Kinesin motor" evidence="7">
    <location>
        <begin position="76"/>
        <end position="447"/>
    </location>
</feature>
<dbReference type="GO" id="GO:0008017">
    <property type="term" value="F:microtubule binding"/>
    <property type="evidence" value="ECO:0007669"/>
    <property type="project" value="InterPro"/>
</dbReference>
<gene>
    <name evidence="8" type="ORF">AARE701A_LOCUS1656</name>
</gene>
<keyword evidence="2 5" id="KW-0547">Nucleotide-binding</keyword>
<dbReference type="PROSITE" id="PS50067">
    <property type="entry name" value="KINESIN_MOTOR_2"/>
    <property type="match status" value="1"/>
</dbReference>
<dbReference type="GO" id="GO:0005874">
    <property type="term" value="C:microtubule"/>
    <property type="evidence" value="ECO:0007669"/>
    <property type="project" value="UniProtKB-KW"/>
</dbReference>
<evidence type="ECO:0000256" key="3">
    <source>
        <dbReference type="ARBA" id="ARBA00022840"/>
    </source>
</evidence>
<reference evidence="8" key="1">
    <citation type="submission" date="2021-01" db="EMBL/GenBank/DDBJ databases">
        <authorList>
            <person name="Bezrukov I."/>
        </authorList>
    </citation>
    <scope>NUCLEOTIDE SEQUENCE</scope>
</reference>
<keyword evidence="4 5" id="KW-0505">Motor protein</keyword>
<feature type="region of interest" description="Disordered" evidence="6">
    <location>
        <begin position="688"/>
        <end position="707"/>
    </location>
</feature>
<evidence type="ECO:0000313" key="8">
    <source>
        <dbReference type="EMBL" id="CAE5958010.1"/>
    </source>
</evidence>
<dbReference type="PANTHER" id="PTHR24115:SF1008">
    <property type="entry name" value="KINESIN-LIKE PROTEIN SUBITO"/>
    <property type="match status" value="1"/>
</dbReference>
<keyword evidence="9" id="KW-1185">Reference proteome</keyword>
<dbReference type="Proteomes" id="UP000682877">
    <property type="component" value="Chromosome 1"/>
</dbReference>
<organism evidence="8 9">
    <name type="scientific">Arabidopsis arenosa</name>
    <name type="common">Sand rock-cress</name>
    <name type="synonym">Cardaminopsis arenosa</name>
    <dbReference type="NCBI Taxonomy" id="38785"/>
    <lineage>
        <taxon>Eukaryota</taxon>
        <taxon>Viridiplantae</taxon>
        <taxon>Streptophyta</taxon>
        <taxon>Embryophyta</taxon>
        <taxon>Tracheophyta</taxon>
        <taxon>Spermatophyta</taxon>
        <taxon>Magnoliopsida</taxon>
        <taxon>eudicotyledons</taxon>
        <taxon>Gunneridae</taxon>
        <taxon>Pentapetalae</taxon>
        <taxon>rosids</taxon>
        <taxon>malvids</taxon>
        <taxon>Brassicales</taxon>
        <taxon>Brassicaceae</taxon>
        <taxon>Camelineae</taxon>
        <taxon>Arabidopsis</taxon>
    </lineage>
</organism>
<dbReference type="PRINTS" id="PR00380">
    <property type="entry name" value="KINESINHEAVY"/>
</dbReference>
<feature type="region of interest" description="Disordered" evidence="6">
    <location>
        <begin position="1"/>
        <end position="46"/>
    </location>
</feature>
<evidence type="ECO:0000256" key="6">
    <source>
        <dbReference type="SAM" id="MobiDB-lite"/>
    </source>
</evidence>